<dbReference type="InterPro" id="IPR012133">
    <property type="entry name" value="Alpha-hydoxy_acid_DH_FMN"/>
</dbReference>
<protein>
    <submittedName>
        <fullName evidence="9">Alpha-hydroxy-acid oxidizing enzyme</fullName>
    </submittedName>
</protein>
<feature type="binding site" evidence="7">
    <location>
        <position position="263"/>
    </location>
    <ligand>
        <name>glyoxylate</name>
        <dbReference type="ChEBI" id="CHEBI:36655"/>
    </ligand>
</feature>
<reference evidence="9 10" key="1">
    <citation type="submission" date="2016-10" db="EMBL/GenBank/DDBJ databases">
        <title>Alkaliphiles isolated from bioreactors.</title>
        <authorList>
            <person name="Salah Z."/>
            <person name="Rout S.P."/>
            <person name="Humphreys P.N."/>
        </authorList>
    </citation>
    <scope>NUCLEOTIDE SEQUENCE [LARGE SCALE GENOMIC DNA]</scope>
    <source>
        <strain evidence="9 10">ZS02</strain>
    </source>
</reference>
<comment type="caution">
    <text evidence="9">The sequence shown here is derived from an EMBL/GenBank/DDBJ whole genome shotgun (WGS) entry which is preliminary data.</text>
</comment>
<feature type="active site" description="Proton acceptor" evidence="6">
    <location>
        <position position="265"/>
    </location>
</feature>
<dbReference type="PANTHER" id="PTHR10578:SF107">
    <property type="entry name" value="2-HYDROXYACID OXIDASE 1"/>
    <property type="match status" value="1"/>
</dbReference>
<dbReference type="CDD" id="cd02809">
    <property type="entry name" value="alpha_hydroxyacid_oxid_FMN"/>
    <property type="match status" value="1"/>
</dbReference>
<keyword evidence="4" id="KW-0560">Oxidoreductase</keyword>
<dbReference type="GO" id="GO:0010181">
    <property type="term" value="F:FMN binding"/>
    <property type="evidence" value="ECO:0007669"/>
    <property type="project" value="InterPro"/>
</dbReference>
<dbReference type="Proteomes" id="UP000187526">
    <property type="component" value="Unassembled WGS sequence"/>
</dbReference>
<proteinExistence type="inferred from homology"/>
<feature type="binding site" evidence="7">
    <location>
        <position position="141"/>
    </location>
    <ligand>
        <name>glyoxylate</name>
        <dbReference type="ChEBI" id="CHEBI:36655"/>
    </ligand>
</feature>
<comment type="cofactor">
    <cofactor evidence="1">
        <name>FMN</name>
        <dbReference type="ChEBI" id="CHEBI:58210"/>
    </cofactor>
</comment>
<feature type="binding site" evidence="7">
    <location>
        <position position="241"/>
    </location>
    <ligand>
        <name>FMN</name>
        <dbReference type="ChEBI" id="CHEBI:58210"/>
    </ligand>
</feature>
<dbReference type="OrthoDB" id="9770452at2"/>
<feature type="binding site" evidence="7">
    <location>
        <position position="118"/>
    </location>
    <ligand>
        <name>FMN</name>
        <dbReference type="ChEBI" id="CHEBI:58210"/>
    </ligand>
</feature>
<keyword evidence="10" id="KW-1185">Reference proteome</keyword>
<evidence type="ECO:0000259" key="8">
    <source>
        <dbReference type="PROSITE" id="PS51349"/>
    </source>
</evidence>
<evidence type="ECO:0000256" key="6">
    <source>
        <dbReference type="PIRSR" id="PIRSR000138-1"/>
    </source>
</evidence>
<keyword evidence="3 7" id="KW-0288">FMN</keyword>
<comment type="similarity">
    <text evidence="5">Belongs to the FMN-dependent alpha-hydroxy acid dehydrogenase family.</text>
</comment>
<feature type="binding site" evidence="7">
    <location>
        <begin position="319"/>
        <end position="320"/>
    </location>
    <ligand>
        <name>FMN</name>
        <dbReference type="ChEBI" id="CHEBI:58210"/>
    </ligand>
</feature>
<feature type="binding site" evidence="7">
    <location>
        <begin position="89"/>
        <end position="91"/>
    </location>
    <ligand>
        <name>FMN</name>
        <dbReference type="ChEBI" id="CHEBI:58210"/>
    </ligand>
</feature>
<evidence type="ECO:0000256" key="3">
    <source>
        <dbReference type="ARBA" id="ARBA00022643"/>
    </source>
</evidence>
<feature type="binding site" evidence="7">
    <location>
        <position position="265"/>
    </location>
    <ligand>
        <name>glyoxylate</name>
        <dbReference type="ChEBI" id="CHEBI:36655"/>
    </ligand>
</feature>
<evidence type="ECO:0000256" key="5">
    <source>
        <dbReference type="ARBA" id="ARBA00024042"/>
    </source>
</evidence>
<dbReference type="FunFam" id="3.20.20.70:FF:000029">
    <property type="entry name" value="L-lactate dehydrogenase"/>
    <property type="match status" value="1"/>
</dbReference>
<accession>A0A1R1I5B7</accession>
<gene>
    <name evidence="9" type="ORF">BJN45_11120</name>
</gene>
<dbReference type="PIRSF" id="PIRSF000138">
    <property type="entry name" value="Al-hdrx_acd_dh"/>
    <property type="match status" value="1"/>
</dbReference>
<evidence type="ECO:0000313" key="10">
    <source>
        <dbReference type="Proteomes" id="UP000187526"/>
    </source>
</evidence>
<dbReference type="InterPro" id="IPR037396">
    <property type="entry name" value="FMN_HAD"/>
</dbReference>
<dbReference type="SUPFAM" id="SSF51395">
    <property type="entry name" value="FMN-linked oxidoreductases"/>
    <property type="match status" value="1"/>
</dbReference>
<dbReference type="Pfam" id="PF01070">
    <property type="entry name" value="FMN_dh"/>
    <property type="match status" value="1"/>
</dbReference>
<name>A0A1R1I5B7_9RHOO</name>
<dbReference type="EMBL" id="MTHD01000003">
    <property type="protein sequence ID" value="OMG53946.1"/>
    <property type="molecule type" value="Genomic_DNA"/>
</dbReference>
<feature type="binding site" evidence="7">
    <location>
        <position position="167"/>
    </location>
    <ligand>
        <name>glyoxylate</name>
        <dbReference type="ChEBI" id="CHEBI:36655"/>
    </ligand>
</feature>
<evidence type="ECO:0000256" key="2">
    <source>
        <dbReference type="ARBA" id="ARBA00022630"/>
    </source>
</evidence>
<feature type="binding site" evidence="7">
    <location>
        <begin position="296"/>
        <end position="300"/>
    </location>
    <ligand>
        <name>FMN</name>
        <dbReference type="ChEBI" id="CHEBI:58210"/>
    </ligand>
</feature>
<dbReference type="GO" id="GO:0016614">
    <property type="term" value="F:oxidoreductase activity, acting on CH-OH group of donors"/>
    <property type="evidence" value="ECO:0007669"/>
    <property type="project" value="UniProtKB-ARBA"/>
</dbReference>
<sequence>MKQNRPPLTAIPAEIRCAQDYEIVAEHFLAPDRHAYIAGGCGREITLAANRSAFDATRLWPRLLRELGRGHTAVDLFGRRLVHPILLAPLAYQTLAHVQGEIDVARGAAATDSGFVLSTLAGRTLEEVAPHAGEERWFQLYFQAERRHTLDLVKRAEAAAYRVLVVTLDTAIKLPSLRAQRAGFVMPEQVVAASLTDYPEPAPCVIERGQSRVFQGVMAQAPGWDDLDWLLSQTRLPVVVKGVLHPDDARQLQARGVAGIIVSNHGGRSLDGVPASLAALPAIRAAVGAGYPLLLDSGIRSGGDVFKALALGADAVLVGRLQIYALAVAGALGVAHMLRLLREELEVCMAQAGCATLADIGPAMIFKETEEETRC</sequence>
<organism evidence="9 10">
    <name type="scientific">Azonexus hydrophilus</name>
    <dbReference type="NCBI Taxonomy" id="418702"/>
    <lineage>
        <taxon>Bacteria</taxon>
        <taxon>Pseudomonadati</taxon>
        <taxon>Pseudomonadota</taxon>
        <taxon>Betaproteobacteria</taxon>
        <taxon>Rhodocyclales</taxon>
        <taxon>Azonexaceae</taxon>
        <taxon>Azonexus</taxon>
    </lineage>
</organism>
<keyword evidence="2 7" id="KW-0285">Flavoprotein</keyword>
<dbReference type="RefSeq" id="WP_076095154.1">
    <property type="nucleotide sequence ID" value="NZ_MTHD01000003.1"/>
</dbReference>
<feature type="binding site" evidence="7">
    <location>
        <position position="268"/>
    </location>
    <ligand>
        <name>glyoxylate</name>
        <dbReference type="ChEBI" id="CHEBI:36655"/>
    </ligand>
</feature>
<dbReference type="Gene3D" id="3.20.20.70">
    <property type="entry name" value="Aldolase class I"/>
    <property type="match status" value="1"/>
</dbReference>
<dbReference type="PANTHER" id="PTHR10578">
    <property type="entry name" value="S -2-HYDROXY-ACID OXIDASE-RELATED"/>
    <property type="match status" value="1"/>
</dbReference>
<dbReference type="InterPro" id="IPR013785">
    <property type="entry name" value="Aldolase_TIM"/>
</dbReference>
<evidence type="ECO:0000256" key="4">
    <source>
        <dbReference type="ARBA" id="ARBA00023002"/>
    </source>
</evidence>
<evidence type="ECO:0000256" key="1">
    <source>
        <dbReference type="ARBA" id="ARBA00001917"/>
    </source>
</evidence>
<dbReference type="InterPro" id="IPR000262">
    <property type="entry name" value="FMN-dep_DH"/>
</dbReference>
<feature type="domain" description="FMN hydroxy acid dehydrogenase" evidence="8">
    <location>
        <begin position="10"/>
        <end position="370"/>
    </location>
</feature>
<dbReference type="PROSITE" id="PS51349">
    <property type="entry name" value="FMN_HYDROXY_ACID_DH_2"/>
    <property type="match status" value="1"/>
</dbReference>
<feature type="binding site" evidence="7">
    <location>
        <position position="36"/>
    </location>
    <ligand>
        <name>glyoxylate</name>
        <dbReference type="ChEBI" id="CHEBI:36655"/>
    </ligand>
</feature>
<dbReference type="AlphaFoldDB" id="A0A1R1I5B7"/>
<evidence type="ECO:0000256" key="7">
    <source>
        <dbReference type="PIRSR" id="PIRSR000138-2"/>
    </source>
</evidence>
<evidence type="ECO:0000313" key="9">
    <source>
        <dbReference type="EMBL" id="OMG53946.1"/>
    </source>
</evidence>
<dbReference type="STRING" id="418702.BJN45_11120"/>
<feature type="binding site" evidence="7">
    <location>
        <position position="139"/>
    </location>
    <ligand>
        <name>FMN</name>
        <dbReference type="ChEBI" id="CHEBI:58210"/>
    </ligand>
</feature>